<proteinExistence type="predicted"/>
<keyword evidence="1" id="KW-0812">Transmembrane</keyword>
<protein>
    <recommendedName>
        <fullName evidence="4">DUF229 domain containing protein</fullName>
    </recommendedName>
</protein>
<dbReference type="PANTHER" id="PTHR10974">
    <property type="entry name" value="FI08016P-RELATED"/>
    <property type="match status" value="1"/>
</dbReference>
<evidence type="ECO:0000256" key="1">
    <source>
        <dbReference type="SAM" id="Phobius"/>
    </source>
</evidence>
<dbReference type="OrthoDB" id="413313at2759"/>
<dbReference type="CDD" id="cd16021">
    <property type="entry name" value="ALP_like"/>
    <property type="match status" value="1"/>
</dbReference>
<dbReference type="PANTHER" id="PTHR10974:SF1">
    <property type="entry name" value="FI08016P-RELATED"/>
    <property type="match status" value="1"/>
</dbReference>
<sequence>MAGKIKYCSHLKRIIRLIYKRLSKSNETCWCSSLLIFIPFILCGCLLLITDIFQVRLFKISLTRIPFNEKLSTISTEDFKDFLVKTNGCRIPNMDSFDKSVKDYIFEEHSIICNEAVPPLIESNLTSLYLLETSLSAYNISDINSLNCCYTAFRRETPKDYEKDTQVIWDTQCIIINQTCKISDEFVKATCIYNGSEIYKDFFSFVPIKPETKRSFKKRYPPMNVLILGIDGVSRLNFHRQMPKTAHILQVINAVEFFGYTKVADNTFPNLIPVLTGLNEYELVANCWPSQEDRFDKCHFIWKEFNDEGYTTAFAEDAAWMGLFNFRKMGFLNQPTDYYWGYFNYHSEHHIGNQHELNVYYCVGSRLVHKTLIEYMEKFISTMNANGKPYFGLFWSSSLSHDKINKPRLGDDDYAEFFNKLKTSGVLNNTILIFMSDHGMRFGNILKTFQGHMEERLPFLFISLPQRYRESYYHTYINLRKNSNKLTTPFDLHETLRDLVDPYALTSKVLNARILTHAKKNKRGYSLFEVIPSSRTCNDAQIAMPFCTCQQITKLNKNDSFVVLAANHVVEYINEKLAGYASCATLRLARILNAHLFYLEIPIQEGNSYSDDYSIVFKTVPGNAIFEATVRRYLDEHRDTYIFNITGTVGRINLYGNQSSCITDFHLKFYCYCT</sequence>
<dbReference type="InterPro" id="IPR004245">
    <property type="entry name" value="DUF229"/>
</dbReference>
<dbReference type="AlphaFoldDB" id="A0A8K0C5C0"/>
<keyword evidence="3" id="KW-1185">Reference proteome</keyword>
<reference evidence="2" key="1">
    <citation type="submission" date="2019-08" db="EMBL/GenBank/DDBJ databases">
        <title>The genome of the North American firefly Photinus pyralis.</title>
        <authorList>
            <consortium name="Photinus pyralis genome working group"/>
            <person name="Fallon T.R."/>
            <person name="Sander Lower S.E."/>
            <person name="Weng J.-K."/>
        </authorList>
    </citation>
    <scope>NUCLEOTIDE SEQUENCE</scope>
    <source>
        <strain evidence="2">TRF0915ILg1</strain>
        <tissue evidence="2">Whole body</tissue>
    </source>
</reference>
<keyword evidence="1" id="KW-1133">Transmembrane helix</keyword>
<evidence type="ECO:0000313" key="3">
    <source>
        <dbReference type="Proteomes" id="UP000801492"/>
    </source>
</evidence>
<evidence type="ECO:0000313" key="2">
    <source>
        <dbReference type="EMBL" id="KAF2881135.1"/>
    </source>
</evidence>
<keyword evidence="1" id="KW-0472">Membrane</keyword>
<name>A0A8K0C5C0_IGNLU</name>
<dbReference type="GO" id="GO:0005615">
    <property type="term" value="C:extracellular space"/>
    <property type="evidence" value="ECO:0007669"/>
    <property type="project" value="TreeGrafter"/>
</dbReference>
<accession>A0A8K0C5C0</accession>
<evidence type="ECO:0008006" key="4">
    <source>
        <dbReference type="Google" id="ProtNLM"/>
    </source>
</evidence>
<dbReference type="Gene3D" id="3.40.720.10">
    <property type="entry name" value="Alkaline Phosphatase, subunit A"/>
    <property type="match status" value="1"/>
</dbReference>
<dbReference type="SUPFAM" id="SSF53649">
    <property type="entry name" value="Alkaline phosphatase-like"/>
    <property type="match status" value="1"/>
</dbReference>
<dbReference type="Pfam" id="PF02995">
    <property type="entry name" value="DUF229"/>
    <property type="match status" value="1"/>
</dbReference>
<comment type="caution">
    <text evidence="2">The sequence shown here is derived from an EMBL/GenBank/DDBJ whole genome shotgun (WGS) entry which is preliminary data.</text>
</comment>
<gene>
    <name evidence="2" type="ORF">ILUMI_25046</name>
</gene>
<dbReference type="InterPro" id="IPR017850">
    <property type="entry name" value="Alkaline_phosphatase_core_sf"/>
</dbReference>
<dbReference type="Proteomes" id="UP000801492">
    <property type="component" value="Unassembled WGS sequence"/>
</dbReference>
<feature type="transmembrane region" description="Helical" evidence="1">
    <location>
        <begin position="29"/>
        <end position="49"/>
    </location>
</feature>
<dbReference type="FunFam" id="3.40.720.10:FF:000017">
    <property type="entry name" value="Predicted protein"/>
    <property type="match status" value="1"/>
</dbReference>
<organism evidence="2 3">
    <name type="scientific">Ignelater luminosus</name>
    <name type="common">Cucubano</name>
    <name type="synonym">Pyrophorus luminosus</name>
    <dbReference type="NCBI Taxonomy" id="2038154"/>
    <lineage>
        <taxon>Eukaryota</taxon>
        <taxon>Metazoa</taxon>
        <taxon>Ecdysozoa</taxon>
        <taxon>Arthropoda</taxon>
        <taxon>Hexapoda</taxon>
        <taxon>Insecta</taxon>
        <taxon>Pterygota</taxon>
        <taxon>Neoptera</taxon>
        <taxon>Endopterygota</taxon>
        <taxon>Coleoptera</taxon>
        <taxon>Polyphaga</taxon>
        <taxon>Elateriformia</taxon>
        <taxon>Elateroidea</taxon>
        <taxon>Elateridae</taxon>
        <taxon>Agrypninae</taxon>
        <taxon>Pyrophorini</taxon>
        <taxon>Ignelater</taxon>
    </lineage>
</organism>
<dbReference type="EMBL" id="VTPC01090852">
    <property type="protein sequence ID" value="KAF2881135.1"/>
    <property type="molecule type" value="Genomic_DNA"/>
</dbReference>